<protein>
    <submittedName>
        <fullName evidence="2">Uncharacterized protein</fullName>
    </submittedName>
</protein>
<evidence type="ECO:0000256" key="1">
    <source>
        <dbReference type="SAM" id="MobiDB-lite"/>
    </source>
</evidence>
<feature type="compositionally biased region" description="Basic and acidic residues" evidence="1">
    <location>
        <begin position="199"/>
        <end position="209"/>
    </location>
</feature>
<evidence type="ECO:0000313" key="2">
    <source>
        <dbReference type="EMBL" id="KAF2194241.1"/>
    </source>
</evidence>
<dbReference type="Proteomes" id="UP000800200">
    <property type="component" value="Unassembled WGS sequence"/>
</dbReference>
<feature type="region of interest" description="Disordered" evidence="1">
    <location>
        <begin position="177"/>
        <end position="224"/>
    </location>
</feature>
<keyword evidence="3" id="KW-1185">Reference proteome</keyword>
<evidence type="ECO:0000313" key="3">
    <source>
        <dbReference type="Proteomes" id="UP000800200"/>
    </source>
</evidence>
<name>A0A6A6ESF2_9PEZI</name>
<accession>A0A6A6ESF2</accession>
<organism evidence="2 3">
    <name type="scientific">Zopfia rhizophila CBS 207.26</name>
    <dbReference type="NCBI Taxonomy" id="1314779"/>
    <lineage>
        <taxon>Eukaryota</taxon>
        <taxon>Fungi</taxon>
        <taxon>Dikarya</taxon>
        <taxon>Ascomycota</taxon>
        <taxon>Pezizomycotina</taxon>
        <taxon>Dothideomycetes</taxon>
        <taxon>Dothideomycetes incertae sedis</taxon>
        <taxon>Zopfiaceae</taxon>
        <taxon>Zopfia</taxon>
    </lineage>
</organism>
<sequence>MAVWKPSGSHLGDPEASQRAETQTICIWECSSVFSRIGEGRQHALILHFDMSETALSEFVMFRTSLPFRRTWRSATLGRLEGKSQGDLLARPHTTVPIGSRQEVAIHAILEIGRKAPEGTTACTPDASIDTPDCTSPIERLTNRQPSQLSLSPFQQHTMAVTDEKAGLGVVEKPNISDIESSGVSSPPNNEIDDIPDPDAGKSPEERAKLVRPSLLPSCLHRNS</sequence>
<reference evidence="2" key="1">
    <citation type="journal article" date="2020" name="Stud. Mycol.">
        <title>101 Dothideomycetes genomes: a test case for predicting lifestyles and emergence of pathogens.</title>
        <authorList>
            <person name="Haridas S."/>
            <person name="Albert R."/>
            <person name="Binder M."/>
            <person name="Bloem J."/>
            <person name="Labutti K."/>
            <person name="Salamov A."/>
            <person name="Andreopoulos B."/>
            <person name="Baker S."/>
            <person name="Barry K."/>
            <person name="Bills G."/>
            <person name="Bluhm B."/>
            <person name="Cannon C."/>
            <person name="Castanera R."/>
            <person name="Culley D."/>
            <person name="Daum C."/>
            <person name="Ezra D."/>
            <person name="Gonzalez J."/>
            <person name="Henrissat B."/>
            <person name="Kuo A."/>
            <person name="Liang C."/>
            <person name="Lipzen A."/>
            <person name="Lutzoni F."/>
            <person name="Magnuson J."/>
            <person name="Mondo S."/>
            <person name="Nolan M."/>
            <person name="Ohm R."/>
            <person name="Pangilinan J."/>
            <person name="Park H.-J."/>
            <person name="Ramirez L."/>
            <person name="Alfaro M."/>
            <person name="Sun H."/>
            <person name="Tritt A."/>
            <person name="Yoshinaga Y."/>
            <person name="Zwiers L.-H."/>
            <person name="Turgeon B."/>
            <person name="Goodwin S."/>
            <person name="Spatafora J."/>
            <person name="Crous P."/>
            <person name="Grigoriev I."/>
        </authorList>
    </citation>
    <scope>NUCLEOTIDE SEQUENCE</scope>
    <source>
        <strain evidence="2">CBS 207.26</strain>
    </source>
</reference>
<proteinExistence type="predicted"/>
<gene>
    <name evidence="2" type="ORF">K469DRAFT_709749</name>
</gene>
<dbReference type="AlphaFoldDB" id="A0A6A6ESF2"/>
<feature type="non-terminal residue" evidence="2">
    <location>
        <position position="224"/>
    </location>
</feature>
<dbReference type="EMBL" id="ML994612">
    <property type="protein sequence ID" value="KAF2194241.1"/>
    <property type="molecule type" value="Genomic_DNA"/>
</dbReference>